<feature type="binding site" evidence="1">
    <location>
        <position position="228"/>
    </location>
    <ligand>
        <name>ATP</name>
        <dbReference type="ChEBI" id="CHEBI:30616"/>
    </ligand>
</feature>
<protein>
    <submittedName>
        <fullName evidence="5">Fic family protein</fullName>
    </submittedName>
</protein>
<dbReference type="RefSeq" id="WP_181675208.1">
    <property type="nucleotide sequence ID" value="NZ_JABJVM010000001.1"/>
</dbReference>
<evidence type="ECO:0000256" key="1">
    <source>
        <dbReference type="PIRSR" id="PIRSR038925-1"/>
    </source>
</evidence>
<dbReference type="Pfam" id="PF02661">
    <property type="entry name" value="Fic"/>
    <property type="match status" value="1"/>
</dbReference>
<dbReference type="InterPro" id="IPR025758">
    <property type="entry name" value="Fic/DOC_N"/>
</dbReference>
<accession>A0A7W1T3S0</accession>
<dbReference type="InterPro" id="IPR040198">
    <property type="entry name" value="Fido_containing"/>
</dbReference>
<feature type="binding site" evidence="1">
    <location>
        <position position="60"/>
    </location>
    <ligand>
        <name>ATP</name>
        <dbReference type="ChEBI" id="CHEBI:30616"/>
    </ligand>
</feature>
<dbReference type="PROSITE" id="PS51459">
    <property type="entry name" value="FIDO"/>
    <property type="match status" value="1"/>
</dbReference>
<reference evidence="5 6" key="1">
    <citation type="submission" date="2020-05" db="EMBL/GenBank/DDBJ databases">
        <authorList>
            <person name="Carlin C.R."/>
        </authorList>
    </citation>
    <scope>NUCLEOTIDE SEQUENCE [LARGE SCALE GENOMIC DNA]</scope>
    <source>
        <strain evidence="5 6">FSL W9-0585</strain>
    </source>
</reference>
<dbReference type="InterPro" id="IPR026287">
    <property type="entry name" value="SoFic-like"/>
</dbReference>
<feature type="binding site" evidence="3">
    <location>
        <begin position="228"/>
        <end position="229"/>
    </location>
    <ligand>
        <name>ATP</name>
        <dbReference type="ChEBI" id="CHEBI:30616"/>
    </ligand>
</feature>
<dbReference type="Proteomes" id="UP000548787">
    <property type="component" value="Unassembled WGS sequence"/>
</dbReference>
<evidence type="ECO:0000256" key="3">
    <source>
        <dbReference type="PIRSR" id="PIRSR640198-2"/>
    </source>
</evidence>
<comment type="caution">
    <text evidence="5">The sequence shown here is derived from an EMBL/GenBank/DDBJ whole genome shotgun (WGS) entry which is preliminary data.</text>
</comment>
<organism evidence="5 6">
    <name type="scientific">Listeria rustica</name>
    <dbReference type="NCBI Taxonomy" id="2713503"/>
    <lineage>
        <taxon>Bacteria</taxon>
        <taxon>Bacillati</taxon>
        <taxon>Bacillota</taxon>
        <taxon>Bacilli</taxon>
        <taxon>Bacillales</taxon>
        <taxon>Listeriaceae</taxon>
        <taxon>Listeria</taxon>
    </lineage>
</organism>
<dbReference type="InterPro" id="IPR036597">
    <property type="entry name" value="Fido-like_dom_sf"/>
</dbReference>
<proteinExistence type="predicted"/>
<sequence>MLLELPNHKVNTDTVTIYKQLAKSNRALAELKGYSATIPNQYILINAMTLNEAKDSSAIEQIITTHDDLYQAMSKDKVRDAATKEVLNYRHALWEGYQYILKRDIITTALIEHIQRIIENSKTGIRKVPGTAIKNVTTDEIIYTPPQSELEIRDLLADLEQYINLDDGTDPLIKLALIHYQFEAIHPFYDGNGRSGRILNILYLVLMGLLESPVLYLSKYILRTKKEYYVLLRKIQQDSSYFEEWVVYILKGVEETARETLKIIRSITEAMVEYGQELKEKLPKLYSKELVETLFYEFYTKIIYVEQHLNVSRRTAVTYLQKLEEHGFLISEMIGRERVYKNKVLFDLIEQANK</sequence>
<keyword evidence="1" id="KW-0067">ATP-binding</keyword>
<feature type="binding site" evidence="3">
    <location>
        <begin position="190"/>
        <end position="197"/>
    </location>
    <ligand>
        <name>ATP</name>
        <dbReference type="ChEBI" id="CHEBI:30616"/>
    </ligand>
</feature>
<dbReference type="InterPro" id="IPR048770">
    <property type="entry name" value="SoFic-like_C"/>
</dbReference>
<evidence type="ECO:0000256" key="2">
    <source>
        <dbReference type="PIRSR" id="PIRSR640198-1"/>
    </source>
</evidence>
<dbReference type="Gene3D" id="1.10.3290.10">
    <property type="entry name" value="Fido-like domain"/>
    <property type="match status" value="1"/>
</dbReference>
<dbReference type="Pfam" id="PF21248">
    <property type="entry name" value="SoFic-like_C"/>
    <property type="match status" value="1"/>
</dbReference>
<dbReference type="EMBL" id="JABJVM010000001">
    <property type="protein sequence ID" value="MBA3924970.1"/>
    <property type="molecule type" value="Genomic_DNA"/>
</dbReference>
<dbReference type="PANTHER" id="PTHR13504:SF35">
    <property type="entry name" value="PROTEIN ADENYLYLTRANSFERASE SOFIC"/>
    <property type="match status" value="1"/>
</dbReference>
<gene>
    <name evidence="5" type="ORF">HPK16_01340</name>
</gene>
<dbReference type="Pfam" id="PF13784">
    <property type="entry name" value="Fic_N"/>
    <property type="match status" value="1"/>
</dbReference>
<feature type="binding site" evidence="1">
    <location>
        <begin position="191"/>
        <end position="197"/>
    </location>
    <ligand>
        <name>ATP</name>
        <dbReference type="ChEBI" id="CHEBI:30616"/>
    </ligand>
</feature>
<dbReference type="AlphaFoldDB" id="A0A7W1T3S0"/>
<keyword evidence="6" id="KW-1185">Reference proteome</keyword>
<reference evidence="5 6" key="2">
    <citation type="submission" date="2020-08" db="EMBL/GenBank/DDBJ databases">
        <title>Listeria ohnekaius sp. nov. and Listeria portnoyii sp. nov. isolated from non-agricultural and natural environments.</title>
        <authorList>
            <person name="Weller D."/>
            <person name="Belias A.M."/>
            <person name="Liao J."/>
            <person name="Guo S."/>
            <person name="Orsi R.H."/>
            <person name="Wiedmann M."/>
        </authorList>
    </citation>
    <scope>NUCLEOTIDE SEQUENCE [LARGE SCALE GENOMIC DNA]</scope>
    <source>
        <strain evidence="5 6">FSL W9-0585</strain>
    </source>
</reference>
<evidence type="ECO:0000313" key="5">
    <source>
        <dbReference type="EMBL" id="MBA3924970.1"/>
    </source>
</evidence>
<dbReference type="PIRSF" id="PIRSF038925">
    <property type="entry name" value="AMP-prot_trans"/>
    <property type="match status" value="1"/>
</dbReference>
<dbReference type="InterPro" id="IPR003812">
    <property type="entry name" value="Fido"/>
</dbReference>
<evidence type="ECO:0000313" key="6">
    <source>
        <dbReference type="Proteomes" id="UP000548787"/>
    </source>
</evidence>
<feature type="active site" evidence="2">
    <location>
        <position position="186"/>
    </location>
</feature>
<feature type="binding site" evidence="1">
    <location>
        <position position="186"/>
    </location>
    <ligand>
        <name>ATP</name>
        <dbReference type="ChEBI" id="CHEBI:30616"/>
    </ligand>
</feature>
<dbReference type="SUPFAM" id="SSF140931">
    <property type="entry name" value="Fic-like"/>
    <property type="match status" value="1"/>
</dbReference>
<feature type="domain" description="Fido" evidence="4">
    <location>
        <begin position="106"/>
        <end position="251"/>
    </location>
</feature>
<dbReference type="GO" id="GO:0005524">
    <property type="term" value="F:ATP binding"/>
    <property type="evidence" value="ECO:0007669"/>
    <property type="project" value="UniProtKB-KW"/>
</dbReference>
<name>A0A7W1T3S0_9LIST</name>
<keyword evidence="1" id="KW-0547">Nucleotide-binding</keyword>
<dbReference type="PANTHER" id="PTHR13504">
    <property type="entry name" value="FIDO DOMAIN-CONTAINING PROTEIN DDB_G0283145"/>
    <property type="match status" value="1"/>
</dbReference>
<evidence type="ECO:0000259" key="4">
    <source>
        <dbReference type="PROSITE" id="PS51459"/>
    </source>
</evidence>